<dbReference type="PANTHER" id="PTHR33540">
    <property type="entry name" value="TRNA THREONYLCARBAMOYLADENOSINE BIOSYNTHESIS PROTEIN TSAE"/>
    <property type="match status" value="1"/>
</dbReference>
<keyword evidence="5" id="KW-1185">Reference proteome</keyword>
<dbReference type="InterPro" id="IPR002575">
    <property type="entry name" value="Aminoglycoside_PTrfase"/>
</dbReference>
<proteinExistence type="predicted"/>
<reference evidence="4 5" key="1">
    <citation type="submission" date="2016-10" db="EMBL/GenBank/DDBJ databases">
        <authorList>
            <person name="Varghese N."/>
            <person name="Submissions S."/>
        </authorList>
    </citation>
    <scope>NUCLEOTIDE SEQUENCE [LARGE SCALE GENOMIC DNA]</scope>
    <source>
        <strain evidence="4 5">DSM 1361</strain>
    </source>
</reference>
<feature type="domain" description="Aminoglycoside phosphotransferase" evidence="3">
    <location>
        <begin position="27"/>
        <end position="237"/>
    </location>
</feature>
<keyword evidence="2" id="KW-0067">ATP-binding</keyword>
<dbReference type="InterPro" id="IPR011009">
    <property type="entry name" value="Kinase-like_dom_sf"/>
</dbReference>
<organism evidence="4 5">
    <name type="scientific">Ruminobacter amylophilus</name>
    <dbReference type="NCBI Taxonomy" id="867"/>
    <lineage>
        <taxon>Bacteria</taxon>
        <taxon>Pseudomonadati</taxon>
        <taxon>Pseudomonadota</taxon>
        <taxon>Gammaproteobacteria</taxon>
        <taxon>Aeromonadales</taxon>
        <taxon>Succinivibrionaceae</taxon>
        <taxon>Ruminobacter</taxon>
    </lineage>
</organism>
<dbReference type="Proteomes" id="UP000243745">
    <property type="component" value="Unassembled WGS sequence"/>
</dbReference>
<dbReference type="RefSeq" id="WP_093143240.1">
    <property type="nucleotide sequence ID" value="NZ_FOXF01000047.1"/>
</dbReference>
<name>A0A662ZJ98_9GAMM</name>
<dbReference type="SUPFAM" id="SSF56112">
    <property type="entry name" value="Protein kinase-like (PK-like)"/>
    <property type="match status" value="1"/>
</dbReference>
<dbReference type="AlphaFoldDB" id="A0A662ZJ98"/>
<dbReference type="Gene3D" id="3.90.1200.10">
    <property type="match status" value="1"/>
</dbReference>
<evidence type="ECO:0000313" key="4">
    <source>
        <dbReference type="EMBL" id="SFP64075.1"/>
    </source>
</evidence>
<dbReference type="Pfam" id="PF01636">
    <property type="entry name" value="APH"/>
    <property type="match status" value="1"/>
</dbReference>
<evidence type="ECO:0000256" key="2">
    <source>
        <dbReference type="ARBA" id="ARBA00022840"/>
    </source>
</evidence>
<evidence type="ECO:0000313" key="5">
    <source>
        <dbReference type="Proteomes" id="UP000243745"/>
    </source>
</evidence>
<evidence type="ECO:0000259" key="3">
    <source>
        <dbReference type="Pfam" id="PF01636"/>
    </source>
</evidence>
<gene>
    <name evidence="4" type="ORF">SAMN02910344_01943</name>
</gene>
<protein>
    <recommendedName>
        <fullName evidence="3">Aminoglycoside phosphotransferase domain-containing protein</fullName>
    </recommendedName>
</protein>
<dbReference type="EMBL" id="FOXF01000047">
    <property type="protein sequence ID" value="SFP64075.1"/>
    <property type="molecule type" value="Genomic_DNA"/>
</dbReference>
<sequence length="341" mass="39176">MSNERLEALTLWYRGLSEKHVSTPVMISGDASFRKFYRVDEGILMDAPPATEKNHEFVDLSGMYLSNGIRVPKVIAVDYEQGFILVDDLGDETMSKRMSSADGTALCLDAVSLLGRLTAADAGDLPPFDREFMLREITIGTEWYFQKALGVTFSKRDQKTLESASRIMIANNLKQPQVFMHRDFHCRNIMITGDEFALVDFQDSVHGPLCYDFASMVFDCYRDFSEKERNSLTKAFLNEVKKRKVVSENVDFVQFRKMVYLTAIQRLYKCVGIFSRLYLRDGKKGYLQYIPRVIYNIKMICSMYPSLSGLSDLFTKYERHNVDFASMVDECSTFNPANLKR</sequence>
<dbReference type="PANTHER" id="PTHR33540:SF1">
    <property type="entry name" value="N-ACETYLMURAMATE_N-ACETYLGLUCOSAMINE KINASE"/>
    <property type="match status" value="1"/>
</dbReference>
<dbReference type="GO" id="GO:0005524">
    <property type="term" value="F:ATP binding"/>
    <property type="evidence" value="ECO:0007669"/>
    <property type="project" value="UniProtKB-KW"/>
</dbReference>
<accession>A0A662ZJ98</accession>
<dbReference type="OrthoDB" id="9809275at2"/>
<keyword evidence="1" id="KW-0547">Nucleotide-binding</keyword>
<evidence type="ECO:0000256" key="1">
    <source>
        <dbReference type="ARBA" id="ARBA00022741"/>
    </source>
</evidence>
<dbReference type="Gene3D" id="3.30.200.20">
    <property type="entry name" value="Phosphorylase Kinase, domain 1"/>
    <property type="match status" value="1"/>
</dbReference>